<dbReference type="InterPro" id="IPR000447">
    <property type="entry name" value="G3P_DH_FAD-dep"/>
</dbReference>
<organism evidence="8 9">
    <name type="scientific">Arenibacterium halophilum</name>
    <dbReference type="NCBI Taxonomy" id="2583821"/>
    <lineage>
        <taxon>Bacteria</taxon>
        <taxon>Pseudomonadati</taxon>
        <taxon>Pseudomonadota</taxon>
        <taxon>Alphaproteobacteria</taxon>
        <taxon>Rhodobacterales</taxon>
        <taxon>Paracoccaceae</taxon>
        <taxon>Arenibacterium</taxon>
    </lineage>
</organism>
<gene>
    <name evidence="8" type="ORF">FGK64_01300</name>
</gene>
<dbReference type="PANTHER" id="PTHR11985">
    <property type="entry name" value="GLYCEROL-3-PHOSPHATE DEHYDROGENASE"/>
    <property type="match status" value="1"/>
</dbReference>
<comment type="cofactor">
    <cofactor evidence="1">
        <name>FAD</name>
        <dbReference type="ChEBI" id="CHEBI:57692"/>
    </cofactor>
</comment>
<evidence type="ECO:0000259" key="6">
    <source>
        <dbReference type="Pfam" id="PF01266"/>
    </source>
</evidence>
<feature type="domain" description="Alpha-glycerophosphate oxidase C-terminal" evidence="7">
    <location>
        <begin position="419"/>
        <end position="539"/>
    </location>
</feature>
<feature type="domain" description="FAD dependent oxidoreductase" evidence="6">
    <location>
        <begin position="19"/>
        <end position="366"/>
    </location>
</feature>
<keyword evidence="4" id="KW-0274">FAD</keyword>
<name>A0ABY2XCA5_9RHOB</name>
<evidence type="ECO:0000313" key="9">
    <source>
        <dbReference type="Proteomes" id="UP001191082"/>
    </source>
</evidence>
<dbReference type="SUPFAM" id="SSF51905">
    <property type="entry name" value="FAD/NAD(P)-binding domain"/>
    <property type="match status" value="1"/>
</dbReference>
<evidence type="ECO:0000259" key="7">
    <source>
        <dbReference type="Pfam" id="PF16901"/>
    </source>
</evidence>
<dbReference type="Gene3D" id="3.30.9.10">
    <property type="entry name" value="D-Amino Acid Oxidase, subunit A, domain 2"/>
    <property type="match status" value="1"/>
</dbReference>
<dbReference type="Gene3D" id="3.50.50.60">
    <property type="entry name" value="FAD/NAD(P)-binding domain"/>
    <property type="match status" value="1"/>
</dbReference>
<evidence type="ECO:0000256" key="3">
    <source>
        <dbReference type="ARBA" id="ARBA00022630"/>
    </source>
</evidence>
<evidence type="ECO:0000256" key="2">
    <source>
        <dbReference type="ARBA" id="ARBA00007330"/>
    </source>
</evidence>
<dbReference type="Pfam" id="PF01266">
    <property type="entry name" value="DAO"/>
    <property type="match status" value="1"/>
</dbReference>
<dbReference type="PANTHER" id="PTHR11985:SF15">
    <property type="entry name" value="GLYCEROL-3-PHOSPHATE DEHYDROGENASE, MITOCHONDRIAL"/>
    <property type="match status" value="1"/>
</dbReference>
<keyword evidence="5" id="KW-0560">Oxidoreductase</keyword>
<evidence type="ECO:0000256" key="1">
    <source>
        <dbReference type="ARBA" id="ARBA00001974"/>
    </source>
</evidence>
<sequence>MPMQRGQALDHIRADAAFDAVVIGGGINGLGVYRDLSLQGLRVLLVEKNDFCSGCSAAPSRMIHGGLRYLENGEFALVRESLSERDALLRNAPHLVRPLPTTVPIVPLVSGMWNAAAGFLGRTGRPTRRGALPIKLGLSLYDFVSRKGRRLPRHRFNSARRTRQLWPDLFPGLTCSATYHDAWISYPERLGIELLQDAERAGSGSVALNYAELTQKGGSFVLLDHESDTCLPVSPKVVVNAAGAWLDEVRRSLFPGENAPPLVTGTKGSHLILDNPALARALGGHMMFFENVDGRVCIVFPYLGKVLAGSTDIRVSKVTRTRCEPEERDYILDSLRRLFPAIPVDPGQIVFSYSGIRPLPASDADFTGRISRDHDVLRVDGPVPQFCMIGGKWTTFRAFAAQASDLVLAEIGERRRLDTGTVPIGGGAGFPGQAELARSLQDRFGISTDRAEHLVDLYGSRAEQVMTHCAVAKTDAPLARDLAMTEAEIVWLIRTERVVHLADIVLRRTPLAITGRIDRALLQGIAAIAAAELGWSDDRTRRECNAVTAELSEFHGVSPQHLDTRNKNRSRTECA</sequence>
<dbReference type="PRINTS" id="PR01001">
    <property type="entry name" value="FADG3PDH"/>
</dbReference>
<dbReference type="InterPro" id="IPR006076">
    <property type="entry name" value="FAD-dep_OxRdtase"/>
</dbReference>
<dbReference type="Gene3D" id="1.10.8.870">
    <property type="entry name" value="Alpha-glycerophosphate oxidase, cap domain"/>
    <property type="match status" value="1"/>
</dbReference>
<comment type="caution">
    <text evidence="8">The sequence shown here is derived from an EMBL/GenBank/DDBJ whole genome shotgun (WGS) entry which is preliminary data.</text>
</comment>
<proteinExistence type="inferred from homology"/>
<dbReference type="Proteomes" id="UP001191082">
    <property type="component" value="Unassembled WGS sequence"/>
</dbReference>
<dbReference type="InterPro" id="IPR031656">
    <property type="entry name" value="DAO_C"/>
</dbReference>
<reference evidence="8 9" key="1">
    <citation type="submission" date="2019-05" db="EMBL/GenBank/DDBJ databases">
        <title>Marivita sp. nov. isolated from sea sediment.</title>
        <authorList>
            <person name="Kim W."/>
        </authorList>
    </citation>
    <scope>NUCLEOTIDE SEQUENCE [LARGE SCALE GENOMIC DNA]</scope>
    <source>
        <strain evidence="8 9">CAU 1492</strain>
    </source>
</reference>
<evidence type="ECO:0000256" key="4">
    <source>
        <dbReference type="ARBA" id="ARBA00022827"/>
    </source>
</evidence>
<dbReference type="Pfam" id="PF16901">
    <property type="entry name" value="DAO_C"/>
    <property type="match status" value="1"/>
</dbReference>
<dbReference type="EMBL" id="VCPC01000001">
    <property type="protein sequence ID" value="TMV14649.1"/>
    <property type="molecule type" value="Genomic_DNA"/>
</dbReference>
<dbReference type="InterPro" id="IPR038299">
    <property type="entry name" value="DAO_C_sf"/>
</dbReference>
<keyword evidence="9" id="KW-1185">Reference proteome</keyword>
<dbReference type="RefSeq" id="WP_138862000.1">
    <property type="nucleotide sequence ID" value="NZ_VCPC01000001.1"/>
</dbReference>
<evidence type="ECO:0000256" key="5">
    <source>
        <dbReference type="ARBA" id="ARBA00023002"/>
    </source>
</evidence>
<dbReference type="InterPro" id="IPR036188">
    <property type="entry name" value="FAD/NAD-bd_sf"/>
</dbReference>
<accession>A0ABY2XCA5</accession>
<dbReference type="SUPFAM" id="SSF54373">
    <property type="entry name" value="FAD-linked reductases, C-terminal domain"/>
    <property type="match status" value="1"/>
</dbReference>
<evidence type="ECO:0000313" key="8">
    <source>
        <dbReference type="EMBL" id="TMV14649.1"/>
    </source>
</evidence>
<keyword evidence="3" id="KW-0285">Flavoprotein</keyword>
<protein>
    <submittedName>
        <fullName evidence="8">Glycerol-3-phosphate dehydrogenase/oxidase</fullName>
    </submittedName>
</protein>
<comment type="similarity">
    <text evidence="2">Belongs to the FAD-dependent glycerol-3-phosphate dehydrogenase family.</text>
</comment>